<name>A0A399S6P6_9BACT</name>
<keyword evidence="1" id="KW-0732">Signal</keyword>
<feature type="chain" id="PRO_5017483873" evidence="1">
    <location>
        <begin position="27"/>
        <end position="186"/>
    </location>
</feature>
<evidence type="ECO:0000313" key="2">
    <source>
        <dbReference type="EMBL" id="RIJ37487.1"/>
    </source>
</evidence>
<proteinExistence type="predicted"/>
<protein>
    <submittedName>
        <fullName evidence="2">Uncharacterized protein</fullName>
    </submittedName>
</protein>
<dbReference type="OrthoDB" id="851965at2"/>
<dbReference type="Proteomes" id="UP000266005">
    <property type="component" value="Unassembled WGS sequence"/>
</dbReference>
<feature type="signal peptide" evidence="1">
    <location>
        <begin position="1"/>
        <end position="26"/>
    </location>
</feature>
<dbReference type="PROSITE" id="PS51257">
    <property type="entry name" value="PROKAR_LIPOPROTEIN"/>
    <property type="match status" value="1"/>
</dbReference>
<reference evidence="3" key="1">
    <citation type="submission" date="2018-08" db="EMBL/GenBank/DDBJ databases">
        <title>Mucilaginibacter sp. MYSH2.</title>
        <authorList>
            <person name="Seo T."/>
        </authorList>
    </citation>
    <scope>NUCLEOTIDE SEQUENCE [LARGE SCALE GENOMIC DNA]</scope>
    <source>
        <strain evidence="3">KIRAN</strain>
    </source>
</reference>
<dbReference type="AlphaFoldDB" id="A0A399S6P6"/>
<accession>A0A399S6P6</accession>
<sequence length="186" mass="20112">MNKIFTSVTSDLNRFVFLLAPLFILAACSARVEPKATDQQEATANAVSTQASPVTVAAIENSSDEVYFDLIANTSNCLGEDLWLGGKLESESKATLAQSGAISHHKAYKITELTATGLNSNNIYQVNNRTNTLRAVVNPDGVIYLQLSQGQLQLLPQADNKPLVLAYQPNPADGYYDGTVGRWSCK</sequence>
<dbReference type="RefSeq" id="WP_119432144.1">
    <property type="nucleotide sequence ID" value="NZ_QWGE01000003.1"/>
</dbReference>
<gene>
    <name evidence="2" type="ORF">D1627_10240</name>
</gene>
<keyword evidence="3" id="KW-1185">Reference proteome</keyword>
<evidence type="ECO:0000256" key="1">
    <source>
        <dbReference type="SAM" id="SignalP"/>
    </source>
</evidence>
<evidence type="ECO:0000313" key="3">
    <source>
        <dbReference type="Proteomes" id="UP000266005"/>
    </source>
</evidence>
<dbReference type="EMBL" id="QWGE01000003">
    <property type="protein sequence ID" value="RIJ37487.1"/>
    <property type="molecule type" value="Genomic_DNA"/>
</dbReference>
<comment type="caution">
    <text evidence="2">The sequence shown here is derived from an EMBL/GenBank/DDBJ whole genome shotgun (WGS) entry which is preliminary data.</text>
</comment>
<organism evidence="2 3">
    <name type="scientific">Pontibacter oryzae</name>
    <dbReference type="NCBI Taxonomy" id="2304593"/>
    <lineage>
        <taxon>Bacteria</taxon>
        <taxon>Pseudomonadati</taxon>
        <taxon>Bacteroidota</taxon>
        <taxon>Cytophagia</taxon>
        <taxon>Cytophagales</taxon>
        <taxon>Hymenobacteraceae</taxon>
        <taxon>Pontibacter</taxon>
    </lineage>
</organism>